<evidence type="ECO:0000256" key="5">
    <source>
        <dbReference type="ARBA" id="ARBA00022840"/>
    </source>
</evidence>
<keyword evidence="3" id="KW-0963">Cytoplasm</keyword>
<evidence type="ECO:0000256" key="6">
    <source>
        <dbReference type="ARBA" id="ARBA00023123"/>
    </source>
</evidence>
<organism evidence="13 14">
    <name type="scientific">Pomacea canaliculata</name>
    <name type="common">Golden apple snail</name>
    <dbReference type="NCBI Taxonomy" id="400727"/>
    <lineage>
        <taxon>Eukaryota</taxon>
        <taxon>Metazoa</taxon>
        <taxon>Spiralia</taxon>
        <taxon>Lophotrochozoa</taxon>
        <taxon>Mollusca</taxon>
        <taxon>Gastropoda</taxon>
        <taxon>Caenogastropoda</taxon>
        <taxon>Architaenioglossa</taxon>
        <taxon>Ampullarioidea</taxon>
        <taxon>Ampullariidae</taxon>
        <taxon>Pomacea</taxon>
    </lineage>
</organism>
<dbReference type="InterPro" id="IPR019749">
    <property type="entry name" value="Band_41_domain"/>
</dbReference>
<dbReference type="InterPro" id="IPR029071">
    <property type="entry name" value="Ubiquitin-like_domsf"/>
</dbReference>
<evidence type="ECO:0000259" key="12">
    <source>
        <dbReference type="PROSITE" id="PS51456"/>
    </source>
</evidence>
<dbReference type="Gene3D" id="3.10.20.90">
    <property type="entry name" value="Phosphatidylinositol 3-kinase Catalytic Subunit, Chain A, domain 1"/>
    <property type="match status" value="1"/>
</dbReference>
<evidence type="ECO:0000256" key="4">
    <source>
        <dbReference type="ARBA" id="ARBA00022741"/>
    </source>
</evidence>
<dbReference type="PROSITE" id="PS51016">
    <property type="entry name" value="MYTH4"/>
    <property type="match status" value="2"/>
</dbReference>
<feature type="domain" description="MyTH4" evidence="11">
    <location>
        <begin position="436"/>
        <end position="675"/>
    </location>
</feature>
<dbReference type="GO" id="GO:0016459">
    <property type="term" value="C:myosin complex"/>
    <property type="evidence" value="ECO:0007669"/>
    <property type="project" value="UniProtKB-KW"/>
</dbReference>
<dbReference type="CDD" id="cd17092">
    <property type="entry name" value="FERM1_F1_Myosin-VII"/>
    <property type="match status" value="1"/>
</dbReference>
<dbReference type="InterPro" id="IPR038185">
    <property type="entry name" value="MyTH4_dom_sf"/>
</dbReference>
<accession>A0A2T7PMX9</accession>
<proteinExistence type="inferred from homology"/>
<dbReference type="Pfam" id="PF02174">
    <property type="entry name" value="IRS"/>
    <property type="match status" value="1"/>
</dbReference>
<dbReference type="InterPro" id="IPR000048">
    <property type="entry name" value="IQ_motif_EF-hand-BS"/>
</dbReference>
<dbReference type="Pfam" id="PF00784">
    <property type="entry name" value="MyTH4"/>
    <property type="match status" value="1"/>
</dbReference>
<dbReference type="Gene3D" id="6.20.240.20">
    <property type="match status" value="1"/>
</dbReference>
<dbReference type="InterPro" id="IPR041794">
    <property type="entry name" value="MyoVII_FERM_C2"/>
</dbReference>
<dbReference type="CDD" id="cd17093">
    <property type="entry name" value="FERM2_F1_Myosin-VII"/>
    <property type="match status" value="1"/>
</dbReference>
<evidence type="ECO:0000313" key="14">
    <source>
        <dbReference type="Proteomes" id="UP000245119"/>
    </source>
</evidence>
<evidence type="ECO:0000256" key="9">
    <source>
        <dbReference type="SAM" id="MobiDB-lite"/>
    </source>
</evidence>
<dbReference type="InterPro" id="IPR036961">
    <property type="entry name" value="Kinesin_motor_dom_sf"/>
</dbReference>
<comment type="caution">
    <text evidence="13">The sequence shown here is derived from an EMBL/GenBank/DDBJ whole genome shotgun (WGS) entry which is preliminary data.</text>
</comment>
<dbReference type="PROSITE" id="PS51456">
    <property type="entry name" value="MYOSIN_MOTOR"/>
    <property type="match status" value="1"/>
</dbReference>
<gene>
    <name evidence="13" type="ORF">C0Q70_06039</name>
</gene>
<dbReference type="GO" id="GO:0005524">
    <property type="term" value="F:ATP binding"/>
    <property type="evidence" value="ECO:0007669"/>
    <property type="project" value="UniProtKB-KW"/>
</dbReference>
<dbReference type="Gene3D" id="1.20.58.530">
    <property type="match status" value="1"/>
</dbReference>
<dbReference type="PANTHER" id="PTHR22692">
    <property type="entry name" value="MYOSIN VII, XV"/>
    <property type="match status" value="1"/>
</dbReference>
<evidence type="ECO:0000256" key="1">
    <source>
        <dbReference type="ARBA" id="ARBA00004496"/>
    </source>
</evidence>
<dbReference type="Pfam" id="PF21989">
    <property type="entry name" value="RA_2"/>
    <property type="match status" value="1"/>
</dbReference>
<dbReference type="InterPro" id="IPR051567">
    <property type="entry name" value="Unconventional_Myosin_ATPase"/>
</dbReference>
<dbReference type="InterPro" id="IPR035963">
    <property type="entry name" value="FERM_2"/>
</dbReference>
<reference evidence="13 14" key="1">
    <citation type="submission" date="2018-04" db="EMBL/GenBank/DDBJ databases">
        <title>The genome of golden apple snail Pomacea canaliculata provides insight into stress tolerance and invasive adaptation.</title>
        <authorList>
            <person name="Liu C."/>
            <person name="Liu B."/>
            <person name="Ren Y."/>
            <person name="Zhang Y."/>
            <person name="Wang H."/>
            <person name="Li S."/>
            <person name="Jiang F."/>
            <person name="Yin L."/>
            <person name="Zhang G."/>
            <person name="Qian W."/>
            <person name="Fan W."/>
        </authorList>
    </citation>
    <scope>NUCLEOTIDE SEQUENCE [LARGE SCALE GENOMIC DNA]</scope>
    <source>
        <strain evidence="13">SZHN2017</strain>
        <tissue evidence="13">Muscle</tissue>
    </source>
</reference>
<evidence type="ECO:0000259" key="11">
    <source>
        <dbReference type="PROSITE" id="PS51016"/>
    </source>
</evidence>
<dbReference type="SMART" id="SM00015">
    <property type="entry name" value="IQ"/>
    <property type="match status" value="3"/>
</dbReference>
<evidence type="ECO:0008006" key="15">
    <source>
        <dbReference type="Google" id="ProtNLM"/>
    </source>
</evidence>
<dbReference type="GO" id="GO:0003779">
    <property type="term" value="F:actin binding"/>
    <property type="evidence" value="ECO:0007669"/>
    <property type="project" value="UniProtKB-KW"/>
</dbReference>
<dbReference type="Pfam" id="PF00063">
    <property type="entry name" value="Myosin_head"/>
    <property type="match status" value="1"/>
</dbReference>
<dbReference type="SMART" id="SM00139">
    <property type="entry name" value="MyTH4"/>
    <property type="match status" value="2"/>
</dbReference>
<feature type="region of interest" description="Disordered" evidence="9">
    <location>
        <begin position="396"/>
        <end position="415"/>
    </location>
</feature>
<keyword evidence="7" id="KW-0505">Motor protein</keyword>
<dbReference type="InterPro" id="IPR000857">
    <property type="entry name" value="MyTH4_dom"/>
</dbReference>
<dbReference type="InterPro" id="IPR041793">
    <property type="entry name" value="MyoVII_FERM_C1"/>
</dbReference>
<dbReference type="InterPro" id="IPR011993">
    <property type="entry name" value="PH-like_dom_sf"/>
</dbReference>
<feature type="compositionally biased region" description="Pro residues" evidence="9">
    <location>
        <begin position="404"/>
        <end position="413"/>
    </location>
</feature>
<comment type="caution">
    <text evidence="8">Lacks conserved residue(s) required for the propagation of feature annotation.</text>
</comment>
<dbReference type="InterPro" id="IPR000299">
    <property type="entry name" value="FERM_domain"/>
</dbReference>
<dbReference type="PROSITE" id="PS50096">
    <property type="entry name" value="IQ"/>
    <property type="match status" value="1"/>
</dbReference>
<dbReference type="Gene3D" id="2.30.29.30">
    <property type="entry name" value="Pleckstrin-homology domain (PH domain)/Phosphotyrosine-binding domain (PTB)"/>
    <property type="match status" value="2"/>
</dbReference>
<keyword evidence="5" id="KW-0067">ATP-binding</keyword>
<keyword evidence="14" id="KW-1185">Reference proteome</keyword>
<keyword evidence="8" id="KW-0009">Actin-binding</keyword>
<dbReference type="GO" id="GO:0005737">
    <property type="term" value="C:cytoplasm"/>
    <property type="evidence" value="ECO:0007669"/>
    <property type="project" value="UniProtKB-SubCell"/>
</dbReference>
<protein>
    <recommendedName>
        <fullName evidence="15">Myosin motor domain-containing protein</fullName>
    </recommendedName>
</protein>
<evidence type="ECO:0000256" key="8">
    <source>
        <dbReference type="PROSITE-ProRule" id="PRU00782"/>
    </source>
</evidence>
<dbReference type="EMBL" id="PZQS01000003">
    <property type="protein sequence ID" value="PVD34762.1"/>
    <property type="molecule type" value="Genomic_DNA"/>
</dbReference>
<name>A0A2T7PMX9_POMCA</name>
<dbReference type="Gene3D" id="3.40.850.10">
    <property type="entry name" value="Kinesin motor domain"/>
    <property type="match status" value="1"/>
</dbReference>
<evidence type="ECO:0000313" key="13">
    <source>
        <dbReference type="EMBL" id="PVD34762.1"/>
    </source>
</evidence>
<dbReference type="InterPro" id="IPR001609">
    <property type="entry name" value="Myosin_head_motor_dom-like"/>
</dbReference>
<dbReference type="SMART" id="SM00242">
    <property type="entry name" value="MYSc"/>
    <property type="match status" value="1"/>
</dbReference>
<dbReference type="InterPro" id="IPR002404">
    <property type="entry name" value="IRS_PTB"/>
</dbReference>
<dbReference type="InterPro" id="IPR027417">
    <property type="entry name" value="P-loop_NTPase"/>
</dbReference>
<evidence type="ECO:0000256" key="3">
    <source>
        <dbReference type="ARBA" id="ARBA00022490"/>
    </source>
</evidence>
<sequence>MLEKLHHHHTSNPLYLKPKGQQNRTFGLSHFAGSVFYNSRVMLFLCRQGFLEKNRDTFNADLMRFVNTSKSKFLRSLFAADVTTTNLPGKDTVRRAPTLAAQFKKSLESLMKTLSQCQPFFVRCIKPNEFKKPLVFDRELCCKQLRYSGMMETIRIRRAGYPIRHHFDKFVDRYRLLVTGVGPSHRVDCSAAAAAICLQVFKNADYQIGKTKVFLKDAQDAYLEQQRELALTEKTVLIQTAVRCWFYRRRFVQERTAIVTVQRQWRMIAERRRFLKMHKGFLRLQANLRSRILEARYRSIKDWVIGLQRVCRGYLIRQWSGKRLIALIKIQAAVKTIVAKQQLRRLLLHKKHPELPMEKLSMPAGKQDQARGIRREGRESITKADTELVTSLFEGLDNSEELPTPEPQGQPPPEYEDFKFSKFASAYFQHNASHTFVRRPLKYPLLPVRSPDELLAALTVWVVILRFMGDLPEPRPRAGDNDEESKSTPVMAKIYATIGRKVSQQDLEDFRREAEIMKRTLNKPPQGKLVSLTLKKKSMISDIDDYNDTKQDGGRSFLENQPMTHQEKLHFIIGHGILRPNLRDEIFCQICKQLTENPSKTSYNRGWILLCLCLGCFTPSSRATRLAKPIMLSVVSMDGEVKDLQGDCATTASELCQQIADRISLKDRFGFSLYVAVFDKVASLGSGRDHVMDAVSQCEQHAKEQGVHEDKVPWRLFFRKEIFTPWHDPREDRVATRLIYKQIVRGVKSGEYRFEKNEDLALHAAKHYFVEHGRKVTPDALQNIINTTIPDSQLQRPEAVKSWMTLLDNSLKHQYFSAEGIEPEKVKDDVVMAAMHKWPMLFSRVFELRWSAGKGLSASEAVLAVNWTGVYLLNDREQVVQEMPYPEIMTISEAKTDNRQGPGFELTLAKGAKYTFLTSSEAQELIAYMWNGLKKRSRHVIATQDINPESESPLPRLCGSVLVLTIQQWAKEQSPGWFYGENVRTSRKGDFQSECVHIIPILSSPSQDLLNLLIKFSGLSAIESTAPEVDAAVAKNESAFTLEEYSKTHFSKPLKDLKSGTVRSFNRQVELWRYSKETLMQPLLKKVMENSELRGDACRVSEERGWHLMWMATGSFAPSKSLHRELLQFLNTRLSPFVSGCLQRLEKTLRHGTRKYPPHVLEVNASQHHATILHKISLPDDTDEAFEIDSHTRAEDICRGIAGRLALKSSEGLSVFIKLEGMVISVPPNDFFFDFVREASDSVWKTRPAYDGTPPNFTYQVFFVKKLWTNVVPGEDKNADVIFHYHQVVMDMFNKTKGKSKDEAKIEFLKTVYKWPTFGSAFFEVRQTSELKYPQHLLIAINKNGVLLLDPKTKNLLVTYPFNMISNWSTGRTYFHLTIGSLVQGTKLMCETDLGYKMDDLLDSYVSLMAAKMKRHHNI</sequence>
<feature type="domain" description="MyTH4" evidence="11">
    <location>
        <begin position="1024"/>
        <end position="1167"/>
    </location>
</feature>
<evidence type="ECO:0000256" key="2">
    <source>
        <dbReference type="ARBA" id="ARBA00008314"/>
    </source>
</evidence>
<feature type="domain" description="Myosin motor" evidence="12">
    <location>
        <begin position="1"/>
        <end position="228"/>
    </location>
</feature>
<dbReference type="PROSITE" id="PS50057">
    <property type="entry name" value="FERM_3"/>
    <property type="match status" value="1"/>
</dbReference>
<dbReference type="Gene3D" id="1.20.5.190">
    <property type="match status" value="1"/>
</dbReference>
<dbReference type="SMART" id="SM00295">
    <property type="entry name" value="B41"/>
    <property type="match status" value="2"/>
</dbReference>
<dbReference type="Gene3D" id="2.30.30.40">
    <property type="entry name" value="SH3 Domains"/>
    <property type="match status" value="1"/>
</dbReference>
<dbReference type="SUPFAM" id="SSF52540">
    <property type="entry name" value="P-loop containing nucleoside triphosphate hydrolases"/>
    <property type="match status" value="1"/>
</dbReference>
<dbReference type="InterPro" id="IPR014352">
    <property type="entry name" value="FERM/acyl-CoA-bd_prot_sf"/>
</dbReference>
<comment type="similarity">
    <text evidence="2 8">Belongs to the TRAFAC class myosin-kinesin ATPase superfamily. Myosin family.</text>
</comment>
<comment type="subcellular location">
    <subcellularLocation>
        <location evidence="1">Cytoplasm</location>
    </subcellularLocation>
</comment>
<dbReference type="STRING" id="400727.A0A2T7PMX9"/>
<dbReference type="OrthoDB" id="6108017at2759"/>
<dbReference type="PANTHER" id="PTHR22692:SF26">
    <property type="entry name" value="SH3 DOMAIN-CONTAINING PROTEIN"/>
    <property type="match status" value="1"/>
</dbReference>
<feature type="domain" description="FERM" evidence="10">
    <location>
        <begin position="630"/>
        <end position="940"/>
    </location>
</feature>
<evidence type="ECO:0000256" key="7">
    <source>
        <dbReference type="ARBA" id="ARBA00023175"/>
    </source>
</evidence>
<dbReference type="GO" id="GO:0003774">
    <property type="term" value="F:cytoskeletal motor activity"/>
    <property type="evidence" value="ECO:0007669"/>
    <property type="project" value="InterPro"/>
</dbReference>
<dbReference type="Proteomes" id="UP000245119">
    <property type="component" value="Linkage Group LG3"/>
</dbReference>
<dbReference type="Gene3D" id="1.20.80.10">
    <property type="match status" value="1"/>
</dbReference>
<dbReference type="CDD" id="cd13199">
    <property type="entry name" value="FERM_C2_MyoVII"/>
    <property type="match status" value="1"/>
</dbReference>
<keyword evidence="6 8" id="KW-0518">Myosin</keyword>
<dbReference type="Pfam" id="PF21998">
    <property type="entry name" value="FERM_C1_MyoVII"/>
    <property type="match status" value="1"/>
</dbReference>
<keyword evidence="4" id="KW-0547">Nucleotide-binding</keyword>
<dbReference type="SUPFAM" id="SSF47031">
    <property type="entry name" value="Second domain of FERM"/>
    <property type="match status" value="1"/>
</dbReference>
<feature type="region of interest" description="Actin-binding" evidence="8">
    <location>
        <begin position="107"/>
        <end position="129"/>
    </location>
</feature>
<dbReference type="SUPFAM" id="SSF50729">
    <property type="entry name" value="PH domain-like"/>
    <property type="match status" value="1"/>
</dbReference>
<dbReference type="SUPFAM" id="SSF54236">
    <property type="entry name" value="Ubiquitin-like"/>
    <property type="match status" value="2"/>
</dbReference>
<evidence type="ECO:0000259" key="10">
    <source>
        <dbReference type="PROSITE" id="PS50057"/>
    </source>
</evidence>
<dbReference type="Gene3D" id="1.25.40.530">
    <property type="entry name" value="MyTH4 domain"/>
    <property type="match status" value="2"/>
</dbReference>